<proteinExistence type="predicted"/>
<keyword evidence="6" id="KW-1185">Reference proteome</keyword>
<dbReference type="InterPro" id="IPR010982">
    <property type="entry name" value="Lambda_DNA-bd_dom_sf"/>
</dbReference>
<reference evidence="5 6" key="2">
    <citation type="submission" date="2018-12" db="EMBL/GenBank/DDBJ databases">
        <title>Nakamurella antarcticus sp. nov., isolated from Antarctica South Shetland Islands soil.</title>
        <authorList>
            <person name="Peng F."/>
        </authorList>
    </citation>
    <scope>NUCLEOTIDE SEQUENCE [LARGE SCALE GENOMIC DNA]</scope>
    <source>
        <strain evidence="5 6">S14-144</strain>
    </source>
</reference>
<dbReference type="PANTHER" id="PTHR30146:SF109">
    <property type="entry name" value="HTH-TYPE TRANSCRIPTIONAL REGULATOR GALS"/>
    <property type="match status" value="1"/>
</dbReference>
<evidence type="ECO:0000256" key="2">
    <source>
        <dbReference type="ARBA" id="ARBA00023125"/>
    </source>
</evidence>
<reference evidence="5 6" key="1">
    <citation type="submission" date="2018-11" db="EMBL/GenBank/DDBJ databases">
        <authorList>
            <person name="Da X."/>
        </authorList>
    </citation>
    <scope>NUCLEOTIDE SEQUENCE [LARGE SCALE GENOMIC DNA]</scope>
    <source>
        <strain evidence="5 6">S14-144</strain>
    </source>
</reference>
<accession>A0A3G8ZXM8</accession>
<dbReference type="SUPFAM" id="SSF53822">
    <property type="entry name" value="Periplasmic binding protein-like I"/>
    <property type="match status" value="1"/>
</dbReference>
<protein>
    <submittedName>
        <fullName evidence="5">LacI family transcriptional regulator</fullName>
    </submittedName>
</protein>
<dbReference type="OrthoDB" id="3657250at2"/>
<dbReference type="PROSITE" id="PS50932">
    <property type="entry name" value="HTH_LACI_2"/>
    <property type="match status" value="1"/>
</dbReference>
<organism evidence="5 6">
    <name type="scientific">Nakamurella antarctica</name>
    <dbReference type="NCBI Taxonomy" id="1902245"/>
    <lineage>
        <taxon>Bacteria</taxon>
        <taxon>Bacillati</taxon>
        <taxon>Actinomycetota</taxon>
        <taxon>Actinomycetes</taxon>
        <taxon>Nakamurellales</taxon>
        <taxon>Nakamurellaceae</taxon>
        <taxon>Nakamurella</taxon>
    </lineage>
</organism>
<dbReference type="InterPro" id="IPR028082">
    <property type="entry name" value="Peripla_BP_I"/>
</dbReference>
<dbReference type="Pfam" id="PF13377">
    <property type="entry name" value="Peripla_BP_3"/>
    <property type="match status" value="1"/>
</dbReference>
<keyword evidence="2" id="KW-0238">DNA-binding</keyword>
<keyword evidence="1" id="KW-0805">Transcription regulation</keyword>
<keyword evidence="3" id="KW-0804">Transcription</keyword>
<dbReference type="InterPro" id="IPR000843">
    <property type="entry name" value="HTH_LacI"/>
</dbReference>
<dbReference type="PANTHER" id="PTHR30146">
    <property type="entry name" value="LACI-RELATED TRANSCRIPTIONAL REPRESSOR"/>
    <property type="match status" value="1"/>
</dbReference>
<dbReference type="PROSITE" id="PS00356">
    <property type="entry name" value="HTH_LACI_1"/>
    <property type="match status" value="1"/>
</dbReference>
<name>A0A3G8ZXM8_9ACTN</name>
<dbReference type="InterPro" id="IPR046335">
    <property type="entry name" value="LacI/GalR-like_sensor"/>
</dbReference>
<dbReference type="AlphaFoldDB" id="A0A3G8ZXM8"/>
<dbReference type="RefSeq" id="WP_124800078.1">
    <property type="nucleotide sequence ID" value="NZ_CP034170.1"/>
</dbReference>
<dbReference type="Gene3D" id="3.40.50.2300">
    <property type="match status" value="2"/>
</dbReference>
<dbReference type="SUPFAM" id="SSF47413">
    <property type="entry name" value="lambda repressor-like DNA-binding domains"/>
    <property type="match status" value="1"/>
</dbReference>
<dbReference type="EMBL" id="CP034170">
    <property type="protein sequence ID" value="AZI59174.1"/>
    <property type="molecule type" value="Genomic_DNA"/>
</dbReference>
<evidence type="ECO:0000259" key="4">
    <source>
        <dbReference type="PROSITE" id="PS50932"/>
    </source>
</evidence>
<dbReference type="CDD" id="cd06267">
    <property type="entry name" value="PBP1_LacI_sugar_binding-like"/>
    <property type="match status" value="1"/>
</dbReference>
<dbReference type="GO" id="GO:0000976">
    <property type="term" value="F:transcription cis-regulatory region binding"/>
    <property type="evidence" value="ECO:0007669"/>
    <property type="project" value="TreeGrafter"/>
</dbReference>
<dbReference type="Gene3D" id="1.10.260.40">
    <property type="entry name" value="lambda repressor-like DNA-binding domains"/>
    <property type="match status" value="1"/>
</dbReference>
<feature type="domain" description="HTH lacI-type" evidence="4">
    <location>
        <begin position="2"/>
        <end position="56"/>
    </location>
</feature>
<dbReference type="Pfam" id="PF00356">
    <property type="entry name" value="LacI"/>
    <property type="match status" value="1"/>
</dbReference>
<sequence>MSGIVDLAAHVGVSPATVSRALRGLPGVSDNTRERIRLAADQLGYVASPSASSLPTGKTKAIGVLVPWISRWFFNAVVEGAQEVVAHHGYDLVLYAAGTSTSRPRTIDARVLSKRVDGVLALSVNLSHSEAEALQASRSALVTVGPAAPGFSSVSVDDVRVGIMATQHLLTLGHRRIAFFGGDPYDMFGFPVAPDRQAGYEKALRAAGIEPRANWILPAEFSVFGGESAFVQLWQEAEHPTAIVAASDEIAMGILHMARAMGVSVPGELSVVGVDDHDLSYLFGLTTVAQPVRHQGELAAELLLKLMKCGPSREPETIQVATVLIDRATTAPPS</sequence>
<dbReference type="Proteomes" id="UP000268084">
    <property type="component" value="Chromosome"/>
</dbReference>
<evidence type="ECO:0000256" key="3">
    <source>
        <dbReference type="ARBA" id="ARBA00023163"/>
    </source>
</evidence>
<dbReference type="SMART" id="SM00354">
    <property type="entry name" value="HTH_LACI"/>
    <property type="match status" value="1"/>
</dbReference>
<dbReference type="KEGG" id="nak:EH165_14520"/>
<gene>
    <name evidence="5" type="ORF">EH165_14520</name>
</gene>
<evidence type="ECO:0000313" key="6">
    <source>
        <dbReference type="Proteomes" id="UP000268084"/>
    </source>
</evidence>
<dbReference type="GO" id="GO:0003700">
    <property type="term" value="F:DNA-binding transcription factor activity"/>
    <property type="evidence" value="ECO:0007669"/>
    <property type="project" value="TreeGrafter"/>
</dbReference>
<dbReference type="CDD" id="cd01392">
    <property type="entry name" value="HTH_LacI"/>
    <property type="match status" value="1"/>
</dbReference>
<evidence type="ECO:0000313" key="5">
    <source>
        <dbReference type="EMBL" id="AZI59174.1"/>
    </source>
</evidence>
<evidence type="ECO:0000256" key="1">
    <source>
        <dbReference type="ARBA" id="ARBA00023015"/>
    </source>
</evidence>